<dbReference type="InterPro" id="IPR053139">
    <property type="entry name" value="Surface_bspA-like"/>
</dbReference>
<dbReference type="Proteomes" id="UP000009223">
    <property type="component" value="Chromosome"/>
</dbReference>
<dbReference type="HOGENOM" id="CLU_515734_0_0_12"/>
<evidence type="ECO:0000313" key="2">
    <source>
        <dbReference type="Proteomes" id="UP000009223"/>
    </source>
</evidence>
<reference evidence="2" key="1">
    <citation type="submission" date="2009-12" db="EMBL/GenBank/DDBJ databases">
        <title>Complete sequence of Treponema primitia strain ZAS-2.</title>
        <authorList>
            <person name="Tetu S.G."/>
            <person name="Matson E."/>
            <person name="Ren Q."/>
            <person name="Seshadri R."/>
            <person name="Elbourne L."/>
            <person name="Hassan K.A."/>
            <person name="Durkin A."/>
            <person name="Radune D."/>
            <person name="Mohamoud Y."/>
            <person name="Shay R."/>
            <person name="Jin S."/>
            <person name="Zhang X."/>
            <person name="Lucey K."/>
            <person name="Ballor N.R."/>
            <person name="Ottesen E."/>
            <person name="Rosenthal R."/>
            <person name="Allen A."/>
            <person name="Leadbetter J.R."/>
            <person name="Paulsen I.T."/>
        </authorList>
    </citation>
    <scope>NUCLEOTIDE SEQUENCE [LARGE SCALE GENOMIC DNA]</scope>
    <source>
        <strain evidence="2">ATCC BAA-887 / DSM 12427 / ZAS-2</strain>
    </source>
</reference>
<dbReference type="Gene3D" id="3.80.10.10">
    <property type="entry name" value="Ribonuclease Inhibitor"/>
    <property type="match status" value="3"/>
</dbReference>
<dbReference type="SUPFAM" id="SSF52058">
    <property type="entry name" value="L domain-like"/>
    <property type="match status" value="1"/>
</dbReference>
<dbReference type="AlphaFoldDB" id="F5YL61"/>
<dbReference type="OrthoDB" id="361769at2"/>
<accession>F5YL61</accession>
<dbReference type="RefSeq" id="WP_015708273.1">
    <property type="nucleotide sequence ID" value="NC_015578.1"/>
</dbReference>
<dbReference type="STRING" id="545694.TREPR_1867"/>
<evidence type="ECO:0000313" key="1">
    <source>
        <dbReference type="EMBL" id="AEF86368.1"/>
    </source>
</evidence>
<keyword evidence="2" id="KW-1185">Reference proteome</keyword>
<dbReference type="KEGG" id="tpi:TREPR_1867"/>
<proteinExistence type="predicted"/>
<sequence>MFYAKISVGKDKYEIITPEEAIRHEIYYCLECDRPSSFVHPKDMRSHFRHLEANPDCSLSNADKNSLDLDKWFYCLYENEGVDYKKRWAASIEKLLNNGHIKWLKGQVRVVKPILYYININRENNTLSPDKLFLLLGILRTIKDDDAHAAFLSNIQIVRNDKELLISLIKNNADLLSDIPDNFKSIEEFYKLKLEADGYIINDGLLTKYTGSSEVVTVPDGVTSIGQGAFSLYSKPPPKPPPPKRFVIVIEAILKSQPLKNRRGFSVQPSITSITLPVSITSIEDRAFAGCRKLAAINIPEGVANIGNNAFYHCWSLSTITLPKGILSIGEGVFAYCTKLAAINIPEGVTNIGNYAFYHCTSLSTITLPKGIIGIGENAFVGCRNLSTITLPEGILSIGEGAFAYCGELAAINIPEGVTNIGNYAFYHCTSLSTITLPKGIIGIGENAFDGCMKLAAINIPEGIISIEEKAFADCGSLVTIFLPDSITNIGSSAFFRCNNLMEISIPKGVKIELTAFYGCPGKITVRE</sequence>
<dbReference type="eggNOG" id="COG5492">
    <property type="taxonomic scope" value="Bacteria"/>
</dbReference>
<dbReference type="EMBL" id="CP001843">
    <property type="protein sequence ID" value="AEF86368.1"/>
    <property type="molecule type" value="Genomic_DNA"/>
</dbReference>
<name>F5YL61_TREPZ</name>
<dbReference type="PANTHER" id="PTHR45661:SF3">
    <property type="entry name" value="IG-LIKE DOMAIN-CONTAINING PROTEIN"/>
    <property type="match status" value="1"/>
</dbReference>
<protein>
    <submittedName>
        <fullName evidence="1">Surface antigen BspA</fullName>
    </submittedName>
</protein>
<reference evidence="1 2" key="2">
    <citation type="journal article" date="2011" name="ISME J.">
        <title>RNA-seq reveals cooperative metabolic interactions between two termite-gut spirochete species in co-culture.</title>
        <authorList>
            <person name="Rosenthal A.Z."/>
            <person name="Matson E.G."/>
            <person name="Eldar A."/>
            <person name="Leadbetter J.R."/>
        </authorList>
    </citation>
    <scope>NUCLEOTIDE SEQUENCE [LARGE SCALE GENOMIC DNA]</scope>
    <source>
        <strain evidence="2">ATCC BAA-887 / DSM 12427 / ZAS-2</strain>
    </source>
</reference>
<dbReference type="PANTHER" id="PTHR45661">
    <property type="entry name" value="SURFACE ANTIGEN"/>
    <property type="match status" value="1"/>
</dbReference>
<gene>
    <name evidence="1" type="ordered locus">TREPR_1867</name>
</gene>
<dbReference type="Pfam" id="PF13306">
    <property type="entry name" value="LRR_5"/>
    <property type="match status" value="1"/>
</dbReference>
<dbReference type="InterPro" id="IPR026906">
    <property type="entry name" value="LRR_5"/>
</dbReference>
<dbReference type="InterPro" id="IPR032675">
    <property type="entry name" value="LRR_dom_sf"/>
</dbReference>
<organism evidence="1 2">
    <name type="scientific">Treponema primitia (strain ATCC BAA-887 / DSM 12427 / ZAS-2)</name>
    <dbReference type="NCBI Taxonomy" id="545694"/>
    <lineage>
        <taxon>Bacteria</taxon>
        <taxon>Pseudomonadati</taxon>
        <taxon>Spirochaetota</taxon>
        <taxon>Spirochaetia</taxon>
        <taxon>Spirochaetales</taxon>
        <taxon>Treponemataceae</taxon>
        <taxon>Treponema</taxon>
    </lineage>
</organism>